<dbReference type="InterPro" id="IPR029063">
    <property type="entry name" value="SAM-dependent_MTases_sf"/>
</dbReference>
<protein>
    <submittedName>
        <fullName evidence="1">Uncharacterized protein</fullName>
    </submittedName>
</protein>
<sequence>MSDLQAFKAEGSEDLTKNFTNDSAMMIAYERCLETSKPAEERLVMDPFAHVLAGPKGKMLSDQFEVGCGQFGLDGWPEFHKTWTAVRTHFIDEQIARCGQIAQMVNLGAGLDTRAYRSETFRGFSKCFEVDMEIVNEEKRRIFDQVLGNPLPMCPVSIIDLDFLADHKNLRHELSAAGFQTEEPCLFVAEGLIMYLGPAGKLKLIRDISACAAPGSVWVLQFMDPSDSPWANSEQAKFALTREEAEEALTQGGWKDLQFLKFGDEGLNFGRFPLDQFRPCAAFSFVVAVKS</sequence>
<dbReference type="Pfam" id="PF04072">
    <property type="entry name" value="LCM"/>
    <property type="match status" value="1"/>
</dbReference>
<dbReference type="PANTHER" id="PTHR43619:SF2">
    <property type="entry name" value="S-ADENOSYL-L-METHIONINE-DEPENDENT METHYLTRANSFERASES SUPERFAMILY PROTEIN"/>
    <property type="match status" value="1"/>
</dbReference>
<accession>A0ABP0NZG4</accession>
<dbReference type="GO" id="GO:0008168">
    <property type="term" value="F:methyltransferase activity"/>
    <property type="evidence" value="ECO:0007669"/>
    <property type="project" value="UniProtKB-KW"/>
</dbReference>
<dbReference type="SUPFAM" id="SSF53335">
    <property type="entry name" value="S-adenosyl-L-methionine-dependent methyltransferases"/>
    <property type="match status" value="1"/>
</dbReference>
<dbReference type="InterPro" id="IPR011610">
    <property type="entry name" value="SAM_mthyl_Trfase_ML2640-like"/>
</dbReference>
<evidence type="ECO:0000313" key="1">
    <source>
        <dbReference type="EMBL" id="CAK9068916.1"/>
    </source>
</evidence>
<gene>
    <name evidence="1" type="ORF">CCMP2556_LOCUS33875</name>
</gene>
<keyword evidence="2" id="KW-1185">Reference proteome</keyword>
<reference evidence="1 2" key="1">
    <citation type="submission" date="2024-02" db="EMBL/GenBank/DDBJ databases">
        <authorList>
            <person name="Chen Y."/>
            <person name="Shah S."/>
            <person name="Dougan E. K."/>
            <person name="Thang M."/>
            <person name="Chan C."/>
        </authorList>
    </citation>
    <scope>NUCLEOTIDE SEQUENCE [LARGE SCALE GENOMIC DNA]</scope>
</reference>
<comment type="caution">
    <text evidence="1">The sequence shown here is derived from an EMBL/GenBank/DDBJ whole genome shotgun (WGS) entry which is preliminary data.</text>
</comment>
<evidence type="ECO:0000313" key="2">
    <source>
        <dbReference type="Proteomes" id="UP001642484"/>
    </source>
</evidence>
<dbReference type="PANTHER" id="PTHR43619">
    <property type="entry name" value="S-ADENOSYL-L-METHIONINE-DEPENDENT METHYLTRANSFERASE YKTD-RELATED"/>
    <property type="match status" value="1"/>
</dbReference>
<dbReference type="NCBIfam" id="TIGR00027">
    <property type="entry name" value="mthyl_TIGR00027"/>
    <property type="match status" value="1"/>
</dbReference>
<dbReference type="GO" id="GO:0032259">
    <property type="term" value="P:methylation"/>
    <property type="evidence" value="ECO:0007669"/>
    <property type="project" value="UniProtKB-KW"/>
</dbReference>
<proteinExistence type="predicted"/>
<dbReference type="InterPro" id="IPR007213">
    <property type="entry name" value="Ppm1/Ppm2/Tcmp"/>
</dbReference>
<name>A0ABP0NZG4_9DINO</name>
<dbReference type="EMBL" id="CAXAMN010022384">
    <property type="protein sequence ID" value="CAK9068916.1"/>
    <property type="molecule type" value="Genomic_DNA"/>
</dbReference>
<dbReference type="Proteomes" id="UP001642484">
    <property type="component" value="Unassembled WGS sequence"/>
</dbReference>
<organism evidence="1 2">
    <name type="scientific">Durusdinium trenchii</name>
    <dbReference type="NCBI Taxonomy" id="1381693"/>
    <lineage>
        <taxon>Eukaryota</taxon>
        <taxon>Sar</taxon>
        <taxon>Alveolata</taxon>
        <taxon>Dinophyceae</taxon>
        <taxon>Suessiales</taxon>
        <taxon>Symbiodiniaceae</taxon>
        <taxon>Durusdinium</taxon>
    </lineage>
</organism>
<dbReference type="Gene3D" id="3.40.50.150">
    <property type="entry name" value="Vaccinia Virus protein VP39"/>
    <property type="match status" value="1"/>
</dbReference>